<dbReference type="InterPro" id="IPR006580">
    <property type="entry name" value="Znf_TTF"/>
</dbReference>
<comment type="caution">
    <text evidence="3">The sequence shown here is derived from an EMBL/GenBank/DDBJ whole genome shotgun (WGS) entry which is preliminary data.</text>
</comment>
<dbReference type="PANTHER" id="PTHR45749">
    <property type="match status" value="1"/>
</dbReference>
<evidence type="ECO:0000313" key="4">
    <source>
        <dbReference type="Proteomes" id="UP001460270"/>
    </source>
</evidence>
<organism evidence="3 4">
    <name type="scientific">Mugilogobius chulae</name>
    <name type="common">yellowstripe goby</name>
    <dbReference type="NCBI Taxonomy" id="88201"/>
    <lineage>
        <taxon>Eukaryota</taxon>
        <taxon>Metazoa</taxon>
        <taxon>Chordata</taxon>
        <taxon>Craniata</taxon>
        <taxon>Vertebrata</taxon>
        <taxon>Euteleostomi</taxon>
        <taxon>Actinopterygii</taxon>
        <taxon>Neopterygii</taxon>
        <taxon>Teleostei</taxon>
        <taxon>Neoteleostei</taxon>
        <taxon>Acanthomorphata</taxon>
        <taxon>Gobiaria</taxon>
        <taxon>Gobiiformes</taxon>
        <taxon>Gobioidei</taxon>
        <taxon>Gobiidae</taxon>
        <taxon>Gobionellinae</taxon>
        <taxon>Mugilogobius</taxon>
    </lineage>
</organism>
<dbReference type="InterPro" id="IPR012337">
    <property type="entry name" value="RNaseH-like_sf"/>
</dbReference>
<feature type="region of interest" description="Disordered" evidence="1">
    <location>
        <begin position="1"/>
        <end position="77"/>
    </location>
</feature>
<feature type="domain" description="TTF-type" evidence="2">
    <location>
        <begin position="149"/>
        <end position="229"/>
    </location>
</feature>
<reference evidence="4" key="1">
    <citation type="submission" date="2024-04" db="EMBL/GenBank/DDBJ databases">
        <title>Salinicola lusitanus LLJ914,a marine bacterium isolated from the Okinawa Trough.</title>
        <authorList>
            <person name="Li J."/>
        </authorList>
    </citation>
    <scope>NUCLEOTIDE SEQUENCE [LARGE SCALE GENOMIC DNA]</scope>
</reference>
<feature type="compositionally biased region" description="Basic and acidic residues" evidence="1">
    <location>
        <begin position="17"/>
        <end position="31"/>
    </location>
</feature>
<dbReference type="AlphaFoldDB" id="A0AAW0PEZ2"/>
<feature type="compositionally biased region" description="Polar residues" evidence="1">
    <location>
        <begin position="46"/>
        <end position="66"/>
    </location>
</feature>
<dbReference type="PANTHER" id="PTHR45749:SF35">
    <property type="entry name" value="AC-LIKE TRANSPOSASE-RELATED"/>
    <property type="match status" value="1"/>
</dbReference>
<gene>
    <name evidence="3" type="ORF">WMY93_008784</name>
</gene>
<evidence type="ECO:0000256" key="1">
    <source>
        <dbReference type="SAM" id="MobiDB-lite"/>
    </source>
</evidence>
<proteinExistence type="predicted"/>
<name>A0AAW0PEZ2_9GOBI</name>
<dbReference type="SUPFAM" id="SSF53098">
    <property type="entry name" value="Ribonuclease H-like"/>
    <property type="match status" value="1"/>
</dbReference>
<accession>A0AAW0PEZ2</accession>
<evidence type="ECO:0000259" key="2">
    <source>
        <dbReference type="SMART" id="SM00597"/>
    </source>
</evidence>
<dbReference type="InterPro" id="IPR025398">
    <property type="entry name" value="DUF4371"/>
</dbReference>
<protein>
    <recommendedName>
        <fullName evidence="2">TTF-type domain-containing protein</fullName>
    </recommendedName>
</protein>
<dbReference type="EMBL" id="JBBPFD010000006">
    <property type="protein sequence ID" value="KAK7921882.1"/>
    <property type="molecule type" value="Genomic_DNA"/>
</dbReference>
<dbReference type="Proteomes" id="UP001460270">
    <property type="component" value="Unassembled WGS sequence"/>
</dbReference>
<sequence length="499" mass="56118">MKRSAKPSGAAFRKRRKEAEEKRVQSRDAIRKYLQPQPEPAPEGATETTSCPGTSSSITVDEAQQQDPDEGPSTSTVMTTTTNIQQLEDAPTSVCESVEANPIDPADWPSLSDNVRTELVNRGPFSIKSDFSFPKKEDGRSFHHHFFNRHLTNGEKIKRTWLMYSPKNDSLYCFPCKLFSQKAFKLSRDGLNDWKNCGDILKIHETSSEHCKTMNSWKELESRLKSGQTIDKVEIELINTERRRWREVLTRLVAIIQSLAARNIALRGTSEKLHQPNNGNFLKEVELMAQFDPVLKEHVAKVERGASHTTYLGKTIQNEIIDCIGKGIVESIVNEIKLSKYFSIILDCTPDLSHREQMSVVIRIVTVEGSPEIKEHFLGFLEAEESTGESLSALILKTLDELKIPFEDCRGQSYDNGANMKGKRKGVQARLQEINRRALFVPCGAHTVNLVVSDAARSSTDASSYFGDQMGKQDQQCGACEIPGITSERCTSRSKRQYN</sequence>
<dbReference type="Pfam" id="PF14291">
    <property type="entry name" value="DUF4371"/>
    <property type="match status" value="1"/>
</dbReference>
<dbReference type="SMART" id="SM00597">
    <property type="entry name" value="ZnF_TTF"/>
    <property type="match status" value="1"/>
</dbReference>
<evidence type="ECO:0000313" key="3">
    <source>
        <dbReference type="EMBL" id="KAK7921882.1"/>
    </source>
</evidence>
<keyword evidence="4" id="KW-1185">Reference proteome</keyword>